<dbReference type="Gene3D" id="3.30.420.240">
    <property type="match status" value="1"/>
</dbReference>
<evidence type="ECO:0000256" key="1">
    <source>
        <dbReference type="SAM" id="MobiDB-lite"/>
    </source>
</evidence>
<evidence type="ECO:0000313" key="2">
    <source>
        <dbReference type="EMBL" id="SDG62590.1"/>
    </source>
</evidence>
<protein>
    <submittedName>
        <fullName evidence="2">Mu-like prophage FluMu protein gp28</fullName>
    </submittedName>
</protein>
<dbReference type="PIRSF" id="PIRSF007056">
    <property type="entry name" value="UCP007056"/>
    <property type="match status" value="1"/>
</dbReference>
<organism evidence="2 3">
    <name type="scientific">Thalassobaculum litoreum DSM 18839</name>
    <dbReference type="NCBI Taxonomy" id="1123362"/>
    <lineage>
        <taxon>Bacteria</taxon>
        <taxon>Pseudomonadati</taxon>
        <taxon>Pseudomonadota</taxon>
        <taxon>Alphaproteobacteria</taxon>
        <taxon>Rhodospirillales</taxon>
        <taxon>Thalassobaculaceae</taxon>
        <taxon>Thalassobaculum</taxon>
    </lineage>
</organism>
<feature type="region of interest" description="Disordered" evidence="1">
    <location>
        <begin position="490"/>
        <end position="512"/>
    </location>
</feature>
<dbReference type="EMBL" id="FNBW01000044">
    <property type="protein sequence ID" value="SDG62590.1"/>
    <property type="molecule type" value="Genomic_DNA"/>
</dbReference>
<evidence type="ECO:0000313" key="3">
    <source>
        <dbReference type="Proteomes" id="UP000198615"/>
    </source>
</evidence>
<dbReference type="InterPro" id="IPR012036">
    <property type="entry name" value="Phage_Mu_Gp28"/>
</dbReference>
<proteinExistence type="predicted"/>
<sequence length="512" mass="57235">MAHQVEWVSDESDLKLAEKGRRTGITFAEALASTLIGAASATAGGDNTFYIGDTKEKGLEFIGTCAKFARNVAAELLSVEDFLFDDVQEDGSSRQIQAYRIRFASGFQICALSSRPANIRGLQGRVIIDEAAFHPNVRGVIDACNALLIWGGKIRIISTHNGVLNAFNELIKETREGRYDYSIHRITFDEAVANGLYERVCLLRNWTASAEGKAEWYRKVRRSYGTRIEAMREELDAVPREGEGVMLPLALIEACSTREYKVERWEPPTTDFVDAPEEIRRATMQAWLEETVAQHLVALAPLQTAIGEDFAMRQDRTCIAIGYTAGDLVRHVPLIVELRSCPYDQQKQALFFIAGQLRDLRAAILDANGNGMVLAQETRQKFGQHRVTELMANDAWYRENSPRFRAAFEDRSILLPADIDVRDDLRQFRMVGGVGKIPRDIRNEGSDGGRRHGDAGVALLNFYTATMQEVPPPAGETIDPAEDTYATQAEAERPTARLLPRNHTPLFGRRLQ</sequence>
<comment type="caution">
    <text evidence="2">The sequence shown here is derived from an EMBL/GenBank/DDBJ whole genome shotgun (WGS) entry which is preliminary data.</text>
</comment>
<keyword evidence="3" id="KW-1185">Reference proteome</keyword>
<dbReference type="AlphaFoldDB" id="A0A8G2BPB7"/>
<accession>A0A8G2BPB7</accession>
<name>A0A8G2BPB7_9PROT</name>
<dbReference type="Proteomes" id="UP000198615">
    <property type="component" value="Unassembled WGS sequence"/>
</dbReference>
<gene>
    <name evidence="2" type="ORF">SAMN05660686_05060</name>
</gene>
<reference evidence="2 3" key="1">
    <citation type="submission" date="2016-10" db="EMBL/GenBank/DDBJ databases">
        <authorList>
            <person name="Varghese N."/>
            <person name="Submissions S."/>
        </authorList>
    </citation>
    <scope>NUCLEOTIDE SEQUENCE [LARGE SCALE GENOMIC DNA]</scope>
    <source>
        <strain evidence="2 3">DSM 18839</strain>
    </source>
</reference>
<dbReference type="Gene3D" id="3.40.50.300">
    <property type="entry name" value="P-loop containing nucleotide triphosphate hydrolases"/>
    <property type="match status" value="1"/>
</dbReference>
<dbReference type="InterPro" id="IPR027417">
    <property type="entry name" value="P-loop_NTPase"/>
</dbReference>